<evidence type="ECO:0000313" key="2">
    <source>
        <dbReference type="Proteomes" id="UP000663834"/>
    </source>
</evidence>
<dbReference type="EMBL" id="CAJNOW010001256">
    <property type="protein sequence ID" value="CAF1311663.1"/>
    <property type="molecule type" value="Genomic_DNA"/>
</dbReference>
<proteinExistence type="predicted"/>
<gene>
    <name evidence="1" type="ORF">KQP761_LOCUS5284</name>
</gene>
<name>A0A815EKN1_9BILA</name>
<dbReference type="AlphaFoldDB" id="A0A815EKN1"/>
<dbReference type="Proteomes" id="UP000663834">
    <property type="component" value="Unassembled WGS sequence"/>
</dbReference>
<sequence length="148" mass="16986">MASATTSDENIDDEIMGQMVTSLKASRAEDRKKIADYLQENGVAGYAQFLKGRLEVRSDFRVGYRYQILTDKWKKSLTASQSIESNIIRSDDTYAKDRIRSTRLKRNGINPTVITVSDIKLNNFLRLSSLKEALRQIEKLCWWSSNTK</sequence>
<evidence type="ECO:0000313" key="1">
    <source>
        <dbReference type="EMBL" id="CAF1311663.1"/>
    </source>
</evidence>
<protein>
    <submittedName>
        <fullName evidence="1">Uncharacterized protein</fullName>
    </submittedName>
</protein>
<accession>A0A815EKN1</accession>
<reference evidence="1" key="1">
    <citation type="submission" date="2021-02" db="EMBL/GenBank/DDBJ databases">
        <authorList>
            <person name="Nowell W R."/>
        </authorList>
    </citation>
    <scope>NUCLEOTIDE SEQUENCE</scope>
</reference>
<organism evidence="1 2">
    <name type="scientific">Rotaria magnacalcarata</name>
    <dbReference type="NCBI Taxonomy" id="392030"/>
    <lineage>
        <taxon>Eukaryota</taxon>
        <taxon>Metazoa</taxon>
        <taxon>Spiralia</taxon>
        <taxon>Gnathifera</taxon>
        <taxon>Rotifera</taxon>
        <taxon>Eurotatoria</taxon>
        <taxon>Bdelloidea</taxon>
        <taxon>Philodinida</taxon>
        <taxon>Philodinidae</taxon>
        <taxon>Rotaria</taxon>
    </lineage>
</organism>
<comment type="caution">
    <text evidence="1">The sequence shown here is derived from an EMBL/GenBank/DDBJ whole genome shotgun (WGS) entry which is preliminary data.</text>
</comment>